<dbReference type="Gene3D" id="3.80.10.10">
    <property type="entry name" value="Ribonuclease Inhibitor"/>
    <property type="match status" value="2"/>
</dbReference>
<feature type="region of interest" description="Disordered" evidence="3">
    <location>
        <begin position="195"/>
        <end position="217"/>
    </location>
</feature>
<gene>
    <name evidence="4" type="primary">NUD1</name>
    <name evidence="4" type="ORF">H4R20_004664</name>
</gene>
<feature type="region of interest" description="Disordered" evidence="3">
    <location>
        <begin position="293"/>
        <end position="317"/>
    </location>
</feature>
<feature type="region of interest" description="Disordered" evidence="3">
    <location>
        <begin position="112"/>
        <end position="148"/>
    </location>
</feature>
<dbReference type="Proteomes" id="UP001140094">
    <property type="component" value="Unassembled WGS sequence"/>
</dbReference>
<dbReference type="InterPro" id="IPR032675">
    <property type="entry name" value="LRR_dom_sf"/>
</dbReference>
<protein>
    <submittedName>
        <fullName evidence="4">Protein nud1</fullName>
    </submittedName>
</protein>
<dbReference type="GO" id="GO:0031028">
    <property type="term" value="P:septation initiation signaling"/>
    <property type="evidence" value="ECO:0007669"/>
    <property type="project" value="TreeGrafter"/>
</dbReference>
<dbReference type="SUPFAM" id="SSF52058">
    <property type="entry name" value="L domain-like"/>
    <property type="match status" value="1"/>
</dbReference>
<evidence type="ECO:0000256" key="3">
    <source>
        <dbReference type="SAM" id="MobiDB-lite"/>
    </source>
</evidence>
<feature type="compositionally biased region" description="Polar residues" evidence="3">
    <location>
        <begin position="112"/>
        <end position="127"/>
    </location>
</feature>
<feature type="compositionally biased region" description="Polar residues" evidence="3">
    <location>
        <begin position="408"/>
        <end position="421"/>
    </location>
</feature>
<feature type="compositionally biased region" description="Polar residues" evidence="3">
    <location>
        <begin position="1"/>
        <end position="13"/>
    </location>
</feature>
<keyword evidence="5" id="KW-1185">Reference proteome</keyword>
<dbReference type="InterPro" id="IPR003591">
    <property type="entry name" value="Leu-rich_rpt_typical-subtyp"/>
</dbReference>
<name>A0A9W8LRI7_9FUNG</name>
<feature type="region of interest" description="Disordered" evidence="3">
    <location>
        <begin position="354"/>
        <end position="384"/>
    </location>
</feature>
<reference evidence="4" key="1">
    <citation type="submission" date="2022-07" db="EMBL/GenBank/DDBJ databases">
        <title>Phylogenomic reconstructions and comparative analyses of Kickxellomycotina fungi.</title>
        <authorList>
            <person name="Reynolds N.K."/>
            <person name="Stajich J.E."/>
            <person name="Barry K."/>
            <person name="Grigoriev I.V."/>
            <person name="Crous P."/>
            <person name="Smith M.E."/>
        </authorList>
    </citation>
    <scope>NUCLEOTIDE SEQUENCE</scope>
    <source>
        <strain evidence="4">NRRL 1565</strain>
    </source>
</reference>
<feature type="compositionally biased region" description="Low complexity" evidence="3">
    <location>
        <begin position="422"/>
        <end position="433"/>
    </location>
</feature>
<feature type="region of interest" description="Disordered" evidence="3">
    <location>
        <begin position="1"/>
        <end position="28"/>
    </location>
</feature>
<dbReference type="GO" id="GO:0035591">
    <property type="term" value="F:signaling adaptor activity"/>
    <property type="evidence" value="ECO:0007669"/>
    <property type="project" value="TreeGrafter"/>
</dbReference>
<sequence>MDPSATTQRQNSGTVGGSNEVFQTNDGGTFIVDMAASTSGDGEMRQRPPVSASDFNHMFSPLTIEQMFRRSPSGGDGSNTRSSVSITGMLWQNNGSVGVGSSVESAGDTLKQLLSNGSNPVENAQHGQQQQQQQQPPQQPQQYRGQYMSQQMSMADNGALITPFSPPETVVSPAGTHEEARAQSLTAVATAATTDDIPRPGSARSSVAGALPPQPPLRQISQRRSALLEPRRIPLIQNMQNPRPASRASIASFSTTDASVHQSQPASSYGSNYAGVAPVPLAQNLRMLPQQPAERVPPATANPQRRTAHRPAPMQEAGQADYYSHQPQIHSAIGPGNRQPADLSLRHEVLDRVARRSQPSTPQDAHVPLPSSQRPGSVVQHPGSYAEHGYAYGPHTGNDITMLPGDNRAQSYMWSTGESPEQQQQQQLGYQDTRQQRNTAAQSAAHRPASLSQFGSLRKADYPGVGQVRKSSDGSAKLLTPKDFNGLLSDRIGDMVLNKEIGEWVHIKDYTQPSQNVSPDMQGSQGQLQDVQARLVSREPSSKRSSVSIHSHTSAFPLPLPTKDKSGLNSYGIGLISPVENQRKHVREMSERQSLRRGGSLRGRPIEDDALGSIVQRLMTPATSPETCTALDLSGSGIRNLSGLSQLTSRLEAICLSGNKLQGLSGLPMGLVSLKAPSNWIRFSPTDGEKFIFARELPHLEEIDLSANEISDVSVFSGLRHLRILELNRNRVESLRDLRGCRRLLHLRLRDNILTTFDLEASETPLLATLDVFNNRLRVVPANVAGFTQLARINMAKNDLEKIELHGPAAESIRELRLSENPLIMRRSGRTIDVDLWTIKFPNLKTLYLDICNIRQLCRSGNVYAGDTSNPQSLTSVDDNTGWGSLFNLSLRGNALRPPLDIDFACLRNMKNLYTPDTLLTLPRTLPQMNHLLQLVMCNSGLTQLPLNMGAALPQLKLLDVSNNPELVDPTPIIQLSSSLEVLKCRAVGFGSASHLTSDSADIAGRWSTGEVETFPDAENGNGLRQEVDASIDEQRILRWLSKLRRLRRLDFRFNRCTADLYAPPPSSAYVVGAASVLDGALSPQAPGQSVMGDGGHPGAHAATVPGNMARIDEETWLRQDHAYVTGLKMARQTALIRRREGYWISAIRLFPRLEELDGIKIGPH</sequence>
<dbReference type="AlphaFoldDB" id="A0A9W8LRI7"/>
<dbReference type="PANTHER" id="PTHR47566">
    <property type="match status" value="1"/>
</dbReference>
<evidence type="ECO:0000313" key="5">
    <source>
        <dbReference type="Proteomes" id="UP001140094"/>
    </source>
</evidence>
<evidence type="ECO:0000313" key="4">
    <source>
        <dbReference type="EMBL" id="KAJ2798857.1"/>
    </source>
</evidence>
<evidence type="ECO:0000256" key="1">
    <source>
        <dbReference type="ARBA" id="ARBA00022614"/>
    </source>
</evidence>
<dbReference type="SMART" id="SM00369">
    <property type="entry name" value="LRR_TYP"/>
    <property type="match status" value="3"/>
</dbReference>
<proteinExistence type="predicted"/>
<dbReference type="Pfam" id="PF13855">
    <property type="entry name" value="LRR_8"/>
    <property type="match status" value="1"/>
</dbReference>
<dbReference type="InterPro" id="IPR001611">
    <property type="entry name" value="Leu-rich_rpt"/>
</dbReference>
<dbReference type="PROSITE" id="PS51450">
    <property type="entry name" value="LRR"/>
    <property type="match status" value="2"/>
</dbReference>
<accession>A0A9W8LRI7</accession>
<evidence type="ECO:0000256" key="2">
    <source>
        <dbReference type="ARBA" id="ARBA00022737"/>
    </source>
</evidence>
<dbReference type="GO" id="GO:0061499">
    <property type="term" value="C:outer plaque of mitotic spindle pole body"/>
    <property type="evidence" value="ECO:0007669"/>
    <property type="project" value="TreeGrafter"/>
</dbReference>
<keyword evidence="2" id="KW-0677">Repeat</keyword>
<feature type="region of interest" description="Disordered" evidence="3">
    <location>
        <begin position="397"/>
        <end position="457"/>
    </location>
</feature>
<dbReference type="EMBL" id="JANBUO010001304">
    <property type="protein sequence ID" value="KAJ2798857.1"/>
    <property type="molecule type" value="Genomic_DNA"/>
</dbReference>
<feature type="compositionally biased region" description="Low complexity" evidence="3">
    <location>
        <begin position="128"/>
        <end position="142"/>
    </location>
</feature>
<dbReference type="GO" id="GO:1902412">
    <property type="term" value="P:regulation of mitotic cytokinesis"/>
    <property type="evidence" value="ECO:0007669"/>
    <property type="project" value="TreeGrafter"/>
</dbReference>
<organism evidence="4 5">
    <name type="scientific">Coemansia guatemalensis</name>
    <dbReference type="NCBI Taxonomy" id="2761395"/>
    <lineage>
        <taxon>Eukaryota</taxon>
        <taxon>Fungi</taxon>
        <taxon>Fungi incertae sedis</taxon>
        <taxon>Zoopagomycota</taxon>
        <taxon>Kickxellomycotina</taxon>
        <taxon>Kickxellomycetes</taxon>
        <taxon>Kickxellales</taxon>
        <taxon>Kickxellaceae</taxon>
        <taxon>Coemansia</taxon>
    </lineage>
</organism>
<dbReference type="InterPro" id="IPR052574">
    <property type="entry name" value="CDIRP"/>
</dbReference>
<dbReference type="PANTHER" id="PTHR47566:SF1">
    <property type="entry name" value="PROTEIN NUD1"/>
    <property type="match status" value="1"/>
</dbReference>
<dbReference type="OrthoDB" id="7451790at2759"/>
<keyword evidence="1" id="KW-0433">Leucine-rich repeat</keyword>
<comment type="caution">
    <text evidence="4">The sequence shown here is derived from an EMBL/GenBank/DDBJ whole genome shotgun (WGS) entry which is preliminary data.</text>
</comment>